<dbReference type="SMART" id="SM00066">
    <property type="entry name" value="GAL4"/>
    <property type="match status" value="1"/>
</dbReference>
<dbReference type="AlphaFoldDB" id="A0A5C3L863"/>
<dbReference type="PROSITE" id="PS50048">
    <property type="entry name" value="ZN2_CY6_FUNGAL_2"/>
    <property type="match status" value="1"/>
</dbReference>
<dbReference type="PANTHER" id="PTHR37534:SF7">
    <property type="entry name" value="TRANSCRIPTIONAL ACTIVATOR PROTEIN UGA3"/>
    <property type="match status" value="1"/>
</dbReference>
<keyword evidence="1" id="KW-0539">Nucleus</keyword>
<feature type="domain" description="Zn(2)-C6 fungal-type" evidence="3">
    <location>
        <begin position="13"/>
        <end position="44"/>
    </location>
</feature>
<dbReference type="GO" id="GO:0000981">
    <property type="term" value="F:DNA-binding transcription factor activity, RNA polymerase II-specific"/>
    <property type="evidence" value="ECO:0007669"/>
    <property type="project" value="InterPro"/>
</dbReference>
<name>A0A5C3L863_COPMA</name>
<sequence>MSTHPTRRRTDMACLTCRHRKIKCESNKPLPCKTCKEKGRECKYVPVAEDDHMLNLAANRTTPPVAYNSPNGHTLDLSPYSKQASPSQINAGYYQQSSYAESSYGYPGLPSPAEERTFDSYQGYSQHSPQYSAPSYTATHNQAGYATSPHDSSHPNSYTNPNDMSEVPTGMTSASEYCPPTWSHARAHPNGGVSSPILEQGQGFCYPSPSSPGSSTMGYHGNVQQYHQGATQYHATATAGYQYHDPQYNGQPRNYT</sequence>
<feature type="region of interest" description="Disordered" evidence="2">
    <location>
        <begin position="189"/>
        <end position="221"/>
    </location>
</feature>
<dbReference type="GO" id="GO:0008270">
    <property type="term" value="F:zinc ion binding"/>
    <property type="evidence" value="ECO:0007669"/>
    <property type="project" value="InterPro"/>
</dbReference>
<dbReference type="GO" id="GO:0005634">
    <property type="term" value="C:nucleus"/>
    <property type="evidence" value="ECO:0007669"/>
    <property type="project" value="TreeGrafter"/>
</dbReference>
<evidence type="ECO:0000313" key="4">
    <source>
        <dbReference type="EMBL" id="TFK28822.1"/>
    </source>
</evidence>
<dbReference type="PANTHER" id="PTHR37534">
    <property type="entry name" value="TRANSCRIPTIONAL ACTIVATOR PROTEIN UGA3"/>
    <property type="match status" value="1"/>
</dbReference>
<organism evidence="4 5">
    <name type="scientific">Coprinopsis marcescibilis</name>
    <name type="common">Agaric fungus</name>
    <name type="synonym">Psathyrella marcescibilis</name>
    <dbReference type="NCBI Taxonomy" id="230819"/>
    <lineage>
        <taxon>Eukaryota</taxon>
        <taxon>Fungi</taxon>
        <taxon>Dikarya</taxon>
        <taxon>Basidiomycota</taxon>
        <taxon>Agaricomycotina</taxon>
        <taxon>Agaricomycetes</taxon>
        <taxon>Agaricomycetidae</taxon>
        <taxon>Agaricales</taxon>
        <taxon>Agaricineae</taxon>
        <taxon>Psathyrellaceae</taxon>
        <taxon>Coprinopsis</taxon>
    </lineage>
</organism>
<dbReference type="GO" id="GO:0000976">
    <property type="term" value="F:transcription cis-regulatory region binding"/>
    <property type="evidence" value="ECO:0007669"/>
    <property type="project" value="TreeGrafter"/>
</dbReference>
<feature type="compositionally biased region" description="Polar residues" evidence="2">
    <location>
        <begin position="123"/>
        <end position="145"/>
    </location>
</feature>
<evidence type="ECO:0000256" key="2">
    <source>
        <dbReference type="SAM" id="MobiDB-lite"/>
    </source>
</evidence>
<protein>
    <recommendedName>
        <fullName evidence="3">Zn(2)-C6 fungal-type domain-containing protein</fullName>
    </recommendedName>
</protein>
<accession>A0A5C3L863</accession>
<feature type="region of interest" description="Disordered" evidence="2">
    <location>
        <begin position="123"/>
        <end position="173"/>
    </location>
</feature>
<dbReference type="Pfam" id="PF00172">
    <property type="entry name" value="Zn_clus"/>
    <property type="match status" value="1"/>
</dbReference>
<evidence type="ECO:0000313" key="5">
    <source>
        <dbReference type="Proteomes" id="UP000307440"/>
    </source>
</evidence>
<dbReference type="InterPro" id="IPR036864">
    <property type="entry name" value="Zn2-C6_fun-type_DNA-bd_sf"/>
</dbReference>
<dbReference type="PROSITE" id="PS00463">
    <property type="entry name" value="ZN2_CY6_FUNGAL_1"/>
    <property type="match status" value="1"/>
</dbReference>
<keyword evidence="5" id="KW-1185">Reference proteome</keyword>
<feature type="region of interest" description="Disordered" evidence="2">
    <location>
        <begin position="64"/>
        <end position="85"/>
    </location>
</feature>
<dbReference type="CDD" id="cd00067">
    <property type="entry name" value="GAL4"/>
    <property type="match status" value="1"/>
</dbReference>
<dbReference type="InterPro" id="IPR001138">
    <property type="entry name" value="Zn2Cys6_DnaBD"/>
</dbReference>
<evidence type="ECO:0000259" key="3">
    <source>
        <dbReference type="PROSITE" id="PS50048"/>
    </source>
</evidence>
<dbReference type="OrthoDB" id="39175at2759"/>
<reference evidence="4 5" key="1">
    <citation type="journal article" date="2019" name="Nat. Ecol. Evol.">
        <title>Megaphylogeny resolves global patterns of mushroom evolution.</title>
        <authorList>
            <person name="Varga T."/>
            <person name="Krizsan K."/>
            <person name="Foldi C."/>
            <person name="Dima B."/>
            <person name="Sanchez-Garcia M."/>
            <person name="Sanchez-Ramirez S."/>
            <person name="Szollosi G.J."/>
            <person name="Szarkandi J.G."/>
            <person name="Papp V."/>
            <person name="Albert L."/>
            <person name="Andreopoulos W."/>
            <person name="Angelini C."/>
            <person name="Antonin V."/>
            <person name="Barry K.W."/>
            <person name="Bougher N.L."/>
            <person name="Buchanan P."/>
            <person name="Buyck B."/>
            <person name="Bense V."/>
            <person name="Catcheside P."/>
            <person name="Chovatia M."/>
            <person name="Cooper J."/>
            <person name="Damon W."/>
            <person name="Desjardin D."/>
            <person name="Finy P."/>
            <person name="Geml J."/>
            <person name="Haridas S."/>
            <person name="Hughes K."/>
            <person name="Justo A."/>
            <person name="Karasinski D."/>
            <person name="Kautmanova I."/>
            <person name="Kiss B."/>
            <person name="Kocsube S."/>
            <person name="Kotiranta H."/>
            <person name="LaButti K.M."/>
            <person name="Lechner B.E."/>
            <person name="Liimatainen K."/>
            <person name="Lipzen A."/>
            <person name="Lukacs Z."/>
            <person name="Mihaltcheva S."/>
            <person name="Morgado L.N."/>
            <person name="Niskanen T."/>
            <person name="Noordeloos M.E."/>
            <person name="Ohm R.A."/>
            <person name="Ortiz-Santana B."/>
            <person name="Ovrebo C."/>
            <person name="Racz N."/>
            <person name="Riley R."/>
            <person name="Savchenko A."/>
            <person name="Shiryaev A."/>
            <person name="Soop K."/>
            <person name="Spirin V."/>
            <person name="Szebenyi C."/>
            <person name="Tomsovsky M."/>
            <person name="Tulloss R.E."/>
            <person name="Uehling J."/>
            <person name="Grigoriev I.V."/>
            <person name="Vagvolgyi C."/>
            <person name="Papp T."/>
            <person name="Martin F.M."/>
            <person name="Miettinen O."/>
            <person name="Hibbett D.S."/>
            <person name="Nagy L.G."/>
        </authorList>
    </citation>
    <scope>NUCLEOTIDE SEQUENCE [LARGE SCALE GENOMIC DNA]</scope>
    <source>
        <strain evidence="4 5">CBS 121175</strain>
    </source>
</reference>
<feature type="compositionally biased region" description="Polar residues" evidence="2">
    <location>
        <begin position="154"/>
        <end position="163"/>
    </location>
</feature>
<proteinExistence type="predicted"/>
<dbReference type="GO" id="GO:0045944">
    <property type="term" value="P:positive regulation of transcription by RNA polymerase II"/>
    <property type="evidence" value="ECO:0007669"/>
    <property type="project" value="TreeGrafter"/>
</dbReference>
<dbReference type="Proteomes" id="UP000307440">
    <property type="component" value="Unassembled WGS sequence"/>
</dbReference>
<dbReference type="SUPFAM" id="SSF57701">
    <property type="entry name" value="Zn2/Cys6 DNA-binding domain"/>
    <property type="match status" value="1"/>
</dbReference>
<gene>
    <name evidence="4" type="ORF">FA15DRAFT_483810</name>
</gene>
<dbReference type="Gene3D" id="4.10.240.10">
    <property type="entry name" value="Zn(2)-C6 fungal-type DNA-binding domain"/>
    <property type="match status" value="1"/>
</dbReference>
<dbReference type="EMBL" id="ML210153">
    <property type="protein sequence ID" value="TFK28822.1"/>
    <property type="molecule type" value="Genomic_DNA"/>
</dbReference>
<evidence type="ECO:0000256" key="1">
    <source>
        <dbReference type="ARBA" id="ARBA00023242"/>
    </source>
</evidence>